<dbReference type="Pfam" id="PF20556">
    <property type="entry name" value="DUF6768"/>
    <property type="match status" value="1"/>
</dbReference>
<dbReference type="Proteomes" id="UP000315440">
    <property type="component" value="Unassembled WGS sequence"/>
</dbReference>
<keyword evidence="1" id="KW-0472">Membrane</keyword>
<accession>A0A5C5ZMU8</accession>
<protein>
    <submittedName>
        <fullName evidence="2">Uncharacterized protein</fullName>
    </submittedName>
</protein>
<evidence type="ECO:0000313" key="3">
    <source>
        <dbReference type="Proteomes" id="UP000315440"/>
    </source>
</evidence>
<keyword evidence="3" id="KW-1185">Reference proteome</keyword>
<dbReference type="RefSeq" id="WP_146399590.1">
    <property type="nucleotide sequence ID" value="NZ_SJPQ01000002.1"/>
</dbReference>
<gene>
    <name evidence="2" type="ORF">Mal64_19710</name>
</gene>
<feature type="transmembrane region" description="Helical" evidence="1">
    <location>
        <begin position="47"/>
        <end position="70"/>
    </location>
</feature>
<dbReference type="EMBL" id="SJPQ01000002">
    <property type="protein sequence ID" value="TWT88488.1"/>
    <property type="molecule type" value="Genomic_DNA"/>
</dbReference>
<keyword evidence="1" id="KW-0812">Transmembrane</keyword>
<reference evidence="2 3" key="1">
    <citation type="submission" date="2019-02" db="EMBL/GenBank/DDBJ databases">
        <title>Deep-cultivation of Planctomycetes and their phenomic and genomic characterization uncovers novel biology.</title>
        <authorList>
            <person name="Wiegand S."/>
            <person name="Jogler M."/>
            <person name="Boedeker C."/>
            <person name="Pinto D."/>
            <person name="Vollmers J."/>
            <person name="Rivas-Marin E."/>
            <person name="Kohn T."/>
            <person name="Peeters S.H."/>
            <person name="Heuer A."/>
            <person name="Rast P."/>
            <person name="Oberbeckmann S."/>
            <person name="Bunk B."/>
            <person name="Jeske O."/>
            <person name="Meyerdierks A."/>
            <person name="Storesund J.E."/>
            <person name="Kallscheuer N."/>
            <person name="Luecker S."/>
            <person name="Lage O.M."/>
            <person name="Pohl T."/>
            <person name="Merkel B.J."/>
            <person name="Hornburger P."/>
            <person name="Mueller R.-W."/>
            <person name="Bruemmer F."/>
            <person name="Labrenz M."/>
            <person name="Spormann A.M."/>
            <person name="Op Den Camp H."/>
            <person name="Overmann J."/>
            <person name="Amann R."/>
            <person name="Jetten M.S.M."/>
            <person name="Mascher T."/>
            <person name="Medema M.H."/>
            <person name="Devos D.P."/>
            <person name="Kaster A.-K."/>
            <person name="Ovreas L."/>
            <person name="Rohde M."/>
            <person name="Galperin M.Y."/>
            <person name="Jogler C."/>
        </authorList>
    </citation>
    <scope>NUCLEOTIDE SEQUENCE [LARGE SCALE GENOMIC DNA]</scope>
    <source>
        <strain evidence="2 3">Mal64</strain>
    </source>
</reference>
<evidence type="ECO:0000313" key="2">
    <source>
        <dbReference type="EMBL" id="TWT88488.1"/>
    </source>
</evidence>
<dbReference type="AlphaFoldDB" id="A0A5C5ZMU8"/>
<feature type="transmembrane region" description="Helical" evidence="1">
    <location>
        <begin position="76"/>
        <end position="98"/>
    </location>
</feature>
<keyword evidence="1" id="KW-1133">Transmembrane helix</keyword>
<comment type="caution">
    <text evidence="2">The sequence shown here is derived from an EMBL/GenBank/DDBJ whole genome shotgun (WGS) entry which is preliminary data.</text>
</comment>
<organism evidence="2 3">
    <name type="scientific">Pseudobythopirellula maris</name>
    <dbReference type="NCBI Taxonomy" id="2527991"/>
    <lineage>
        <taxon>Bacteria</taxon>
        <taxon>Pseudomonadati</taxon>
        <taxon>Planctomycetota</taxon>
        <taxon>Planctomycetia</taxon>
        <taxon>Pirellulales</taxon>
        <taxon>Lacipirellulaceae</taxon>
        <taxon>Pseudobythopirellula</taxon>
    </lineage>
</organism>
<name>A0A5C5ZMU8_9BACT</name>
<proteinExistence type="predicted"/>
<sequence>MSEDVDKLIRDTLHEEDAWLKSSLQEDPLMTEAIVHAFRGRKRWLTIFPMFLSLVYTGLLAWCCYRFYLAEITKHQIAWAVGIQLCGLSVGLCKIWIWGEWRRQTLAREIKRLELRIASLQGDS</sequence>
<dbReference type="OrthoDB" id="7629933at2"/>
<evidence type="ECO:0000256" key="1">
    <source>
        <dbReference type="SAM" id="Phobius"/>
    </source>
</evidence>
<dbReference type="InterPro" id="IPR046659">
    <property type="entry name" value="DUF6768"/>
</dbReference>